<dbReference type="Proteomes" id="UP001191082">
    <property type="component" value="Unassembled WGS sequence"/>
</dbReference>
<gene>
    <name evidence="2" type="ORF">FGK64_12465</name>
</gene>
<dbReference type="PANTHER" id="PTHR42815">
    <property type="entry name" value="FAD-BINDING, PUTATIVE (AFU_ORTHOLOGUE AFUA_6G07600)-RELATED"/>
    <property type="match status" value="1"/>
</dbReference>
<organism evidence="2 3">
    <name type="scientific">Arenibacterium halophilum</name>
    <dbReference type="NCBI Taxonomy" id="2583821"/>
    <lineage>
        <taxon>Bacteria</taxon>
        <taxon>Pseudomonadati</taxon>
        <taxon>Pseudomonadota</taxon>
        <taxon>Alphaproteobacteria</taxon>
        <taxon>Rhodobacterales</taxon>
        <taxon>Paracoccaceae</taxon>
        <taxon>Arenibacterium</taxon>
    </lineage>
</organism>
<dbReference type="PANTHER" id="PTHR42815:SF2">
    <property type="entry name" value="FAD-BINDING, PUTATIVE (AFU_ORTHOLOGUE AFUA_6G07600)-RELATED"/>
    <property type="match status" value="1"/>
</dbReference>
<evidence type="ECO:0000313" key="3">
    <source>
        <dbReference type="Proteomes" id="UP001191082"/>
    </source>
</evidence>
<name>A0ABY2XBM4_9RHOB</name>
<accession>A0ABY2XBM4</accession>
<dbReference type="EMBL" id="VCPC01000002">
    <property type="protein sequence ID" value="TMV13767.1"/>
    <property type="molecule type" value="Genomic_DNA"/>
</dbReference>
<dbReference type="Gene3D" id="2.30.110.10">
    <property type="entry name" value="Electron Transport, Fmn-binding Protein, Chain A"/>
    <property type="match status" value="1"/>
</dbReference>
<dbReference type="Pfam" id="PF01243">
    <property type="entry name" value="PNPOx_N"/>
    <property type="match status" value="1"/>
</dbReference>
<reference evidence="2 3" key="1">
    <citation type="submission" date="2019-05" db="EMBL/GenBank/DDBJ databases">
        <title>Marivita sp. nov. isolated from sea sediment.</title>
        <authorList>
            <person name="Kim W."/>
        </authorList>
    </citation>
    <scope>NUCLEOTIDE SEQUENCE [LARGE SCALE GENOMIC DNA]</scope>
    <source>
        <strain evidence="2 3">CAU 1492</strain>
    </source>
</reference>
<comment type="caution">
    <text evidence="2">The sequence shown here is derived from an EMBL/GenBank/DDBJ whole genome shotgun (WGS) entry which is preliminary data.</text>
</comment>
<evidence type="ECO:0000313" key="2">
    <source>
        <dbReference type="EMBL" id="TMV13767.1"/>
    </source>
</evidence>
<keyword evidence="3" id="KW-1185">Reference proteome</keyword>
<dbReference type="InterPro" id="IPR011576">
    <property type="entry name" value="Pyridox_Oxase_N"/>
</dbReference>
<feature type="domain" description="Pyridoxamine 5'-phosphate oxidase N-terminal" evidence="1">
    <location>
        <begin position="31"/>
        <end position="150"/>
    </location>
</feature>
<protein>
    <submittedName>
        <fullName evidence="2">Pyridoxamine 5'-phosphate oxidase family protein</fullName>
    </submittedName>
</protein>
<dbReference type="RefSeq" id="WP_138864319.1">
    <property type="nucleotide sequence ID" value="NZ_VCPC01000002.1"/>
</dbReference>
<sequence>MDFIETLSDLRAVYGDASEVAHKKQLAKLDTHSRNFLSKSPFVVIGSQDGMGLGDATPKGDAPGFTLVLDDTTIAIPDRPGNNRLDTWENVIRNPAVGLLFLIPGMQETLRINGRGRLTVDPDLCERLAMNGRPAKAALVVETDEVYMHCAKAFMRSNLWNPESWPARSEMPTFGEIIRDQMHLAASADDIDRNLAEGYQKTMW</sequence>
<dbReference type="NCBIfam" id="TIGR04025">
    <property type="entry name" value="PPOX_FMN_DR2398"/>
    <property type="match status" value="1"/>
</dbReference>
<proteinExistence type="predicted"/>
<dbReference type="SUPFAM" id="SSF50475">
    <property type="entry name" value="FMN-binding split barrel"/>
    <property type="match status" value="1"/>
</dbReference>
<dbReference type="InterPro" id="IPR024029">
    <property type="entry name" value="Pyridox_Oxase_FMN-dep"/>
</dbReference>
<evidence type="ECO:0000259" key="1">
    <source>
        <dbReference type="Pfam" id="PF01243"/>
    </source>
</evidence>
<dbReference type="InterPro" id="IPR012349">
    <property type="entry name" value="Split_barrel_FMN-bd"/>
</dbReference>